<reference evidence="1" key="1">
    <citation type="submission" date="2021-01" db="UniProtKB">
        <authorList>
            <consortium name="EnsemblMetazoa"/>
        </authorList>
    </citation>
    <scope>IDENTIFICATION</scope>
</reference>
<evidence type="ECO:0000313" key="1">
    <source>
        <dbReference type="EnsemblMetazoa" id="CLYHEMP018547.1"/>
    </source>
</evidence>
<evidence type="ECO:0000313" key="2">
    <source>
        <dbReference type="Proteomes" id="UP000594262"/>
    </source>
</evidence>
<accession>A0A7M5X616</accession>
<dbReference type="GeneID" id="136814990"/>
<protein>
    <submittedName>
        <fullName evidence="1">Uncharacterized protein</fullName>
    </submittedName>
</protein>
<sequence length="469" mass="54967">MASASDELMSDFDLNFDAELPEELVSIENLILDEDVEIDEDEEIHFDVEPIIVGEDIIQEADELEMDIESESANSEICIVFTSDTDVAIVKPYTEIVEHKQETKKKPNLYCKHCGKQYVIKKYLIDHEESCGSKSTKNLSEWRSNIQEHTLSFFKNAVREAAKDRIFILKKESVIHQLIKYLTSKLEENDNAILIYFKQFTIFMLQCVPDHPSKIESCTFKLEEVFSSKTIWKFWRQIFKDFPESKELRILLHYILHKLHKQIWNYRNNLVENRPETKALSLKLTLQEENILRYVAGYIPYVLLKKLEDRKESDSKTALLLVLHSWSQEQGGKVIPFLEYTRSWTEKINRGGAYVINDEFYIFIRRLENVIRTVLNRNLMVHYAGEDLRPLIFEKMDKSSLVRMSWDSLTKDLSDSLSNYLKSAVFKIWTNVRANAFIKAWVTIIKLKKNNKTNIDDKGKPALRKQLSG</sequence>
<dbReference type="Proteomes" id="UP000594262">
    <property type="component" value="Unplaced"/>
</dbReference>
<keyword evidence="2" id="KW-1185">Reference proteome</keyword>
<dbReference type="RefSeq" id="XP_066927523.1">
    <property type="nucleotide sequence ID" value="XM_067071422.1"/>
</dbReference>
<dbReference type="OrthoDB" id="6022533at2759"/>
<proteinExistence type="predicted"/>
<dbReference type="EnsemblMetazoa" id="CLYHEMT018547.1">
    <property type="protein sequence ID" value="CLYHEMP018547.1"/>
    <property type="gene ID" value="CLYHEMG018547"/>
</dbReference>
<dbReference type="AlphaFoldDB" id="A0A7M5X616"/>
<organism evidence="1 2">
    <name type="scientific">Clytia hemisphaerica</name>
    <dbReference type="NCBI Taxonomy" id="252671"/>
    <lineage>
        <taxon>Eukaryota</taxon>
        <taxon>Metazoa</taxon>
        <taxon>Cnidaria</taxon>
        <taxon>Hydrozoa</taxon>
        <taxon>Hydroidolina</taxon>
        <taxon>Leptothecata</taxon>
        <taxon>Obeliida</taxon>
        <taxon>Clytiidae</taxon>
        <taxon>Clytia</taxon>
    </lineage>
</organism>
<name>A0A7M5X616_9CNID</name>